<feature type="transmembrane region" description="Helical" evidence="9">
    <location>
        <begin position="67"/>
        <end position="85"/>
    </location>
</feature>
<gene>
    <name evidence="10" type="ORF">BN1209_1226</name>
</gene>
<dbReference type="InterPro" id="IPR026392">
    <property type="entry name" value="Exo/Archaeosortase_dom"/>
</dbReference>
<evidence type="ECO:0000256" key="6">
    <source>
        <dbReference type="ARBA" id="ARBA00022989"/>
    </source>
</evidence>
<evidence type="ECO:0000256" key="9">
    <source>
        <dbReference type="SAM" id="Phobius"/>
    </source>
</evidence>
<dbReference type="RefSeq" id="WP_052661110.1">
    <property type="nucleotide sequence ID" value="NZ_LN794158.1"/>
</dbReference>
<dbReference type="KEGG" id="mbac:BN1209_1226"/>
<dbReference type="STRING" id="1581680.BN1209_1226"/>
<dbReference type="Proteomes" id="UP000056322">
    <property type="component" value="Chromosome 1"/>
</dbReference>
<keyword evidence="5" id="KW-0378">Hydrolase</keyword>
<keyword evidence="4 9" id="KW-0812">Transmembrane</keyword>
<feature type="compositionally biased region" description="Polar residues" evidence="8">
    <location>
        <begin position="12"/>
        <end position="22"/>
    </location>
</feature>
<dbReference type="AlphaFoldDB" id="A0A0B7IVE2"/>
<feature type="compositionally biased region" description="Basic and acidic residues" evidence="8">
    <location>
        <begin position="23"/>
        <end position="32"/>
    </location>
</feature>
<dbReference type="OrthoDB" id="5540917at2"/>
<feature type="region of interest" description="Disordered" evidence="8">
    <location>
        <begin position="1"/>
        <end position="34"/>
    </location>
</feature>
<dbReference type="NCBIfam" id="TIGR04178">
    <property type="entry name" value="exo_archaeo"/>
    <property type="match status" value="1"/>
</dbReference>
<keyword evidence="7 9" id="KW-0472">Membrane</keyword>
<keyword evidence="11" id="KW-1185">Reference proteome</keyword>
<evidence type="ECO:0000256" key="4">
    <source>
        <dbReference type="ARBA" id="ARBA00022692"/>
    </source>
</evidence>
<evidence type="ECO:0000256" key="3">
    <source>
        <dbReference type="ARBA" id="ARBA00022670"/>
    </source>
</evidence>
<evidence type="ECO:0000256" key="5">
    <source>
        <dbReference type="ARBA" id="ARBA00022801"/>
    </source>
</evidence>
<reference evidence="11" key="1">
    <citation type="submission" date="2014-12" db="EMBL/GenBank/DDBJ databases">
        <authorList>
            <person name="Salcher M.M."/>
        </authorList>
    </citation>
    <scope>NUCLEOTIDE SEQUENCE [LARGE SCALE GENOMIC DNA]</scope>
    <source>
        <strain evidence="11">MMS-10A-171</strain>
    </source>
</reference>
<keyword evidence="3" id="KW-0645">Protease</keyword>
<feature type="transmembrane region" description="Helical" evidence="9">
    <location>
        <begin position="105"/>
        <end position="131"/>
    </location>
</feature>
<dbReference type="GO" id="GO:0006508">
    <property type="term" value="P:proteolysis"/>
    <property type="evidence" value="ECO:0007669"/>
    <property type="project" value="UniProtKB-KW"/>
</dbReference>
<dbReference type="GO" id="GO:0005886">
    <property type="term" value="C:plasma membrane"/>
    <property type="evidence" value="ECO:0007669"/>
    <property type="project" value="UniProtKB-SubCell"/>
</dbReference>
<name>A0A0B7IVE2_9PROT</name>
<evidence type="ECO:0000256" key="2">
    <source>
        <dbReference type="ARBA" id="ARBA00022475"/>
    </source>
</evidence>
<dbReference type="GO" id="GO:0008233">
    <property type="term" value="F:peptidase activity"/>
    <property type="evidence" value="ECO:0007669"/>
    <property type="project" value="UniProtKB-KW"/>
</dbReference>
<sequence>MAKPIPGIDYWPNQSEWPSQEKYSPKDSHQDKPNPVSSLIKQALVFILLFILMQASWQMVRDETVGYFIRGTVIVKPAVMLIHLLTPKIEASALGNQILAPGGGLVIKIGCEGVEALFILIAGLLSVAIGWRAKLSGIILGLVLIYTVNELRILLLFYAFRADKALFQLLHGTIAPLALITIAGLFYHYWLQKNQPHLNAK</sequence>
<evidence type="ECO:0000256" key="1">
    <source>
        <dbReference type="ARBA" id="ARBA00004651"/>
    </source>
</evidence>
<comment type="subcellular location">
    <subcellularLocation>
        <location evidence="1">Cell membrane</location>
        <topology evidence="1">Multi-pass membrane protein</topology>
    </subcellularLocation>
</comment>
<organism evidence="10 11">
    <name type="scientific">Candidatus Methylopumilus turicensis</name>
    <dbReference type="NCBI Taxonomy" id="1581680"/>
    <lineage>
        <taxon>Bacteria</taxon>
        <taxon>Pseudomonadati</taxon>
        <taxon>Pseudomonadota</taxon>
        <taxon>Betaproteobacteria</taxon>
        <taxon>Nitrosomonadales</taxon>
        <taxon>Methylophilaceae</taxon>
        <taxon>Candidatus Methylopumilus</taxon>
    </lineage>
</organism>
<evidence type="ECO:0000256" key="8">
    <source>
        <dbReference type="SAM" id="MobiDB-lite"/>
    </source>
</evidence>
<evidence type="ECO:0000313" key="10">
    <source>
        <dbReference type="EMBL" id="CEN56266.1"/>
    </source>
</evidence>
<proteinExistence type="predicted"/>
<feature type="transmembrane region" description="Helical" evidence="9">
    <location>
        <begin position="138"/>
        <end position="160"/>
    </location>
</feature>
<dbReference type="HOGENOM" id="CLU_1359074_0_0_4"/>
<dbReference type="EMBL" id="LN794158">
    <property type="protein sequence ID" value="CEN56266.1"/>
    <property type="molecule type" value="Genomic_DNA"/>
</dbReference>
<evidence type="ECO:0000256" key="7">
    <source>
        <dbReference type="ARBA" id="ARBA00023136"/>
    </source>
</evidence>
<keyword evidence="6 9" id="KW-1133">Transmembrane helix</keyword>
<accession>A0A0B7IVE2</accession>
<feature type="transmembrane region" description="Helical" evidence="9">
    <location>
        <begin position="39"/>
        <end position="60"/>
    </location>
</feature>
<protein>
    <recommendedName>
        <fullName evidence="12">Exosortase/archaeosortase family protein</fullName>
    </recommendedName>
</protein>
<keyword evidence="2" id="KW-1003">Cell membrane</keyword>
<evidence type="ECO:0008006" key="12">
    <source>
        <dbReference type="Google" id="ProtNLM"/>
    </source>
</evidence>
<evidence type="ECO:0000313" key="11">
    <source>
        <dbReference type="Proteomes" id="UP000056322"/>
    </source>
</evidence>
<feature type="transmembrane region" description="Helical" evidence="9">
    <location>
        <begin position="166"/>
        <end position="191"/>
    </location>
</feature>